<dbReference type="EMBL" id="LXQA010187575">
    <property type="protein sequence ID" value="MCI31504.1"/>
    <property type="molecule type" value="Genomic_DNA"/>
</dbReference>
<sequence>APTRSCTCRCSDAQVNEVQKQGFSEIDRMYLTPLYE</sequence>
<comment type="caution">
    <text evidence="1">The sequence shown here is derived from an EMBL/GenBank/DDBJ whole genome shotgun (WGS) entry which is preliminary data.</text>
</comment>
<evidence type="ECO:0000313" key="2">
    <source>
        <dbReference type="Proteomes" id="UP000265520"/>
    </source>
</evidence>
<name>A0A392R5Y3_9FABA</name>
<protein>
    <submittedName>
        <fullName evidence="1">Uncharacterized protein</fullName>
    </submittedName>
</protein>
<keyword evidence="2" id="KW-1185">Reference proteome</keyword>
<reference evidence="1 2" key="1">
    <citation type="journal article" date="2018" name="Front. Plant Sci.">
        <title>Red Clover (Trifolium pratense) and Zigzag Clover (T. medium) - A Picture of Genomic Similarities and Differences.</title>
        <authorList>
            <person name="Dluhosova J."/>
            <person name="Istvanek J."/>
            <person name="Nedelnik J."/>
            <person name="Repkova J."/>
        </authorList>
    </citation>
    <scope>NUCLEOTIDE SEQUENCE [LARGE SCALE GENOMIC DNA]</scope>
    <source>
        <strain evidence="2">cv. 10/8</strain>
        <tissue evidence="1">Leaf</tissue>
    </source>
</reference>
<accession>A0A392R5Y3</accession>
<evidence type="ECO:0000313" key="1">
    <source>
        <dbReference type="EMBL" id="MCI31504.1"/>
    </source>
</evidence>
<feature type="non-terminal residue" evidence="1">
    <location>
        <position position="1"/>
    </location>
</feature>
<proteinExistence type="predicted"/>
<organism evidence="1 2">
    <name type="scientific">Trifolium medium</name>
    <dbReference type="NCBI Taxonomy" id="97028"/>
    <lineage>
        <taxon>Eukaryota</taxon>
        <taxon>Viridiplantae</taxon>
        <taxon>Streptophyta</taxon>
        <taxon>Embryophyta</taxon>
        <taxon>Tracheophyta</taxon>
        <taxon>Spermatophyta</taxon>
        <taxon>Magnoliopsida</taxon>
        <taxon>eudicotyledons</taxon>
        <taxon>Gunneridae</taxon>
        <taxon>Pentapetalae</taxon>
        <taxon>rosids</taxon>
        <taxon>fabids</taxon>
        <taxon>Fabales</taxon>
        <taxon>Fabaceae</taxon>
        <taxon>Papilionoideae</taxon>
        <taxon>50 kb inversion clade</taxon>
        <taxon>NPAAA clade</taxon>
        <taxon>Hologalegina</taxon>
        <taxon>IRL clade</taxon>
        <taxon>Trifolieae</taxon>
        <taxon>Trifolium</taxon>
    </lineage>
</organism>
<dbReference type="AlphaFoldDB" id="A0A392R5Y3"/>
<dbReference type="Proteomes" id="UP000265520">
    <property type="component" value="Unassembled WGS sequence"/>
</dbReference>